<keyword evidence="2" id="KW-1185">Reference proteome</keyword>
<name>A0ABX6TP84_STRLI</name>
<gene>
    <name evidence="1" type="ORF">SLIV_20547</name>
</gene>
<evidence type="ECO:0000313" key="1">
    <source>
        <dbReference type="EMBL" id="QNR95616.1"/>
    </source>
</evidence>
<dbReference type="EMBL" id="CP009124">
    <property type="protein sequence ID" value="QNR95616.1"/>
    <property type="molecule type" value="Genomic_DNA"/>
</dbReference>
<sequence length="45" mass="5494">MRTLSEFIHDQWHGKLITKLFVKRIIERITELMPEGHYYFRCPCG</sequence>
<organism evidence="1 2">
    <name type="scientific">Streptomyces lividans TK24</name>
    <dbReference type="NCBI Taxonomy" id="457428"/>
    <lineage>
        <taxon>Bacteria</taxon>
        <taxon>Bacillati</taxon>
        <taxon>Actinomycetota</taxon>
        <taxon>Actinomycetes</taxon>
        <taxon>Kitasatosporales</taxon>
        <taxon>Streptomycetaceae</taxon>
        <taxon>Streptomyces</taxon>
    </lineage>
</organism>
<reference evidence="2" key="1">
    <citation type="submission" date="2014-08" db="EMBL/GenBank/DDBJ databases">
        <title>Complete genome sequence of Streptomyces lividans TK24.</title>
        <authorList>
            <consortium name="StrepSynth"/>
            <person name="Ruckert C."/>
            <person name="Fridjonson O.H."/>
            <person name="Lambert C."/>
            <person name="van Wezel G.P."/>
            <person name="Bernaerts K."/>
            <person name="Anne J."/>
            <person name="Economou A."/>
            <person name="Kalinowski J."/>
        </authorList>
    </citation>
    <scope>NUCLEOTIDE SEQUENCE [LARGE SCALE GENOMIC DNA]</scope>
    <source>
        <strain evidence="2">TK24</strain>
    </source>
</reference>
<evidence type="ECO:0000313" key="2">
    <source>
        <dbReference type="Proteomes" id="UP000028682"/>
    </source>
</evidence>
<protein>
    <submittedName>
        <fullName evidence="1">Uncharacterized protein</fullName>
    </submittedName>
</protein>
<proteinExistence type="predicted"/>
<accession>A0ABX6TP84</accession>
<dbReference type="Proteomes" id="UP000028682">
    <property type="component" value="Chromosome"/>
</dbReference>